<protein>
    <submittedName>
        <fullName evidence="2">MarR family transcriptional regulator</fullName>
    </submittedName>
</protein>
<dbReference type="InterPro" id="IPR036388">
    <property type="entry name" value="WH-like_DNA-bd_sf"/>
</dbReference>
<dbReference type="Pfam" id="PF12802">
    <property type="entry name" value="MarR_2"/>
    <property type="match status" value="1"/>
</dbReference>
<dbReference type="InterPro" id="IPR039422">
    <property type="entry name" value="MarR/SlyA-like"/>
</dbReference>
<dbReference type="InterPro" id="IPR000835">
    <property type="entry name" value="HTH_MarR-typ"/>
</dbReference>
<evidence type="ECO:0000259" key="1">
    <source>
        <dbReference type="PROSITE" id="PS50995"/>
    </source>
</evidence>
<dbReference type="Gene3D" id="1.10.10.10">
    <property type="entry name" value="Winged helix-like DNA-binding domain superfamily/Winged helix DNA-binding domain"/>
    <property type="match status" value="1"/>
</dbReference>
<sequence length="155" mass="17159">MSAAQPQNLTATILSVFRANGQLLDWGDRFVAPYDLTSARWQMLGALKIAAQPQTTPQIAASMGVSRQGAQKQLNLLVEAGLIEKRPNPAHLRSPLYQLTDTGHALYQQVDKRWRAHADALSAQFSDEQLATARWVLDTICQLHSLSSEGEQHEN</sequence>
<comment type="caution">
    <text evidence="2">The sequence shown here is derived from an EMBL/GenBank/DDBJ whole genome shotgun (WGS) entry which is preliminary data.</text>
</comment>
<dbReference type="InterPro" id="IPR011991">
    <property type="entry name" value="ArsR-like_HTH"/>
</dbReference>
<dbReference type="EMBL" id="JABZEO010000018">
    <property type="protein sequence ID" value="NVZ11247.1"/>
    <property type="molecule type" value="Genomic_DNA"/>
</dbReference>
<dbReference type="PANTHER" id="PTHR33164:SF43">
    <property type="entry name" value="HTH-TYPE TRANSCRIPTIONAL REPRESSOR YETL"/>
    <property type="match status" value="1"/>
</dbReference>
<dbReference type="GO" id="GO:0003700">
    <property type="term" value="F:DNA-binding transcription factor activity"/>
    <property type="evidence" value="ECO:0007669"/>
    <property type="project" value="InterPro"/>
</dbReference>
<name>A0A850RIF8_9GAMM</name>
<dbReference type="SMART" id="SM00347">
    <property type="entry name" value="HTH_MARR"/>
    <property type="match status" value="1"/>
</dbReference>
<dbReference type="CDD" id="cd00090">
    <property type="entry name" value="HTH_ARSR"/>
    <property type="match status" value="1"/>
</dbReference>
<evidence type="ECO:0000313" key="3">
    <source>
        <dbReference type="Proteomes" id="UP000592294"/>
    </source>
</evidence>
<dbReference type="GO" id="GO:0006950">
    <property type="term" value="P:response to stress"/>
    <property type="evidence" value="ECO:0007669"/>
    <property type="project" value="TreeGrafter"/>
</dbReference>
<accession>A0A850RIF8</accession>
<dbReference type="Proteomes" id="UP000592294">
    <property type="component" value="Unassembled WGS sequence"/>
</dbReference>
<evidence type="ECO:0000313" key="2">
    <source>
        <dbReference type="EMBL" id="NVZ11247.1"/>
    </source>
</evidence>
<organism evidence="2 3">
    <name type="scientific">Allochromatium humboldtianum</name>
    <dbReference type="NCBI Taxonomy" id="504901"/>
    <lineage>
        <taxon>Bacteria</taxon>
        <taxon>Pseudomonadati</taxon>
        <taxon>Pseudomonadota</taxon>
        <taxon>Gammaproteobacteria</taxon>
        <taxon>Chromatiales</taxon>
        <taxon>Chromatiaceae</taxon>
        <taxon>Allochromatium</taxon>
    </lineage>
</organism>
<dbReference type="PROSITE" id="PS50995">
    <property type="entry name" value="HTH_MARR_2"/>
    <property type="match status" value="1"/>
</dbReference>
<proteinExistence type="predicted"/>
<dbReference type="PANTHER" id="PTHR33164">
    <property type="entry name" value="TRANSCRIPTIONAL REGULATOR, MARR FAMILY"/>
    <property type="match status" value="1"/>
</dbReference>
<dbReference type="InterPro" id="IPR036390">
    <property type="entry name" value="WH_DNA-bd_sf"/>
</dbReference>
<keyword evidence="3" id="KW-1185">Reference proteome</keyword>
<dbReference type="RefSeq" id="WP_176977949.1">
    <property type="nucleotide sequence ID" value="NZ_JABZEO010000018.1"/>
</dbReference>
<dbReference type="AlphaFoldDB" id="A0A850RIF8"/>
<feature type="domain" description="HTH marR-type" evidence="1">
    <location>
        <begin position="6"/>
        <end position="142"/>
    </location>
</feature>
<dbReference type="SUPFAM" id="SSF46785">
    <property type="entry name" value="Winged helix' DNA-binding domain"/>
    <property type="match status" value="1"/>
</dbReference>
<gene>
    <name evidence="2" type="ORF">HW932_18515</name>
</gene>
<reference evidence="2 3" key="1">
    <citation type="submission" date="2020-06" db="EMBL/GenBank/DDBJ databases">
        <title>Whole-genome sequence of Allochromatium humboldtianum DSM 21881, type strain.</title>
        <authorList>
            <person name="Kyndt J.A."/>
            <person name="Meyer T.E."/>
        </authorList>
    </citation>
    <scope>NUCLEOTIDE SEQUENCE [LARGE SCALE GENOMIC DNA]</scope>
    <source>
        <strain evidence="2 3">DSM 21881</strain>
    </source>
</reference>